<gene>
    <name evidence="2" type="ORF">D9613_008536</name>
</gene>
<feature type="compositionally biased region" description="Polar residues" evidence="1">
    <location>
        <begin position="103"/>
        <end position="117"/>
    </location>
</feature>
<sequence>MDAMNAVAALDELTLNEQGTTTDIPTSGDLITSTDVPTSTQAPTAAKVGDAMAIGDETVAQDAPNTTGSTKVEVSNPESAPEVSKNDVPPTPVHFGTHRRQISRNNSWNFIWQSNAADSPGDEEKSKPVNTTPPMSTPTAHEWGKRRESVVERPKLNASRSNTNPATQDLELREQILERRERELDRKEREYDRRERELERRERELERRQREYERDRARWTSEAQVVPDVSWHKPFEALKHEIALNFTAERKRLIDREEQLETKIMNKVNSVLEQERQLYGVMKMSDHEVKEMMESSVGYLLQSDEEIADRVRFQSLLYLSQERLASEAGLPPPPGSDSLSLAWRLALGPSVVTEDRYKKALELLGDKELDASTKRLLENKKAVEYAVEYTSHLRREGSETSEYSFSLGRIPREDYMESVQRHSAEGSVEYEALKALVDFISPAA</sequence>
<comment type="caution">
    <text evidence="2">The sequence shown here is derived from an EMBL/GenBank/DDBJ whole genome shotgun (WGS) entry which is preliminary data.</text>
</comment>
<accession>A0A8H4QSU9</accession>
<evidence type="ECO:0000313" key="2">
    <source>
        <dbReference type="EMBL" id="KAF4616591.1"/>
    </source>
</evidence>
<feature type="compositionally biased region" description="Polar residues" evidence="1">
    <location>
        <begin position="18"/>
        <end position="43"/>
    </location>
</feature>
<feature type="region of interest" description="Disordered" evidence="1">
    <location>
        <begin position="18"/>
        <end position="45"/>
    </location>
</feature>
<feature type="compositionally biased region" description="Polar residues" evidence="1">
    <location>
        <begin position="63"/>
        <end position="78"/>
    </location>
</feature>
<organism evidence="2 3">
    <name type="scientific">Agrocybe pediades</name>
    <dbReference type="NCBI Taxonomy" id="84607"/>
    <lineage>
        <taxon>Eukaryota</taxon>
        <taxon>Fungi</taxon>
        <taxon>Dikarya</taxon>
        <taxon>Basidiomycota</taxon>
        <taxon>Agaricomycotina</taxon>
        <taxon>Agaricomycetes</taxon>
        <taxon>Agaricomycetidae</taxon>
        <taxon>Agaricales</taxon>
        <taxon>Agaricineae</taxon>
        <taxon>Strophariaceae</taxon>
        <taxon>Agrocybe</taxon>
    </lineage>
</organism>
<feature type="compositionally biased region" description="Polar residues" evidence="1">
    <location>
        <begin position="158"/>
        <end position="167"/>
    </location>
</feature>
<reference evidence="2 3" key="1">
    <citation type="submission" date="2019-12" db="EMBL/GenBank/DDBJ databases">
        <authorList>
            <person name="Floudas D."/>
            <person name="Bentzer J."/>
            <person name="Ahren D."/>
            <person name="Johansson T."/>
            <person name="Persson P."/>
            <person name="Tunlid A."/>
        </authorList>
    </citation>
    <scope>NUCLEOTIDE SEQUENCE [LARGE SCALE GENOMIC DNA]</scope>
    <source>
        <strain evidence="2 3">CBS 102.39</strain>
    </source>
</reference>
<feature type="compositionally biased region" description="Polar residues" evidence="1">
    <location>
        <begin position="128"/>
        <end position="139"/>
    </location>
</feature>
<evidence type="ECO:0000256" key="1">
    <source>
        <dbReference type="SAM" id="MobiDB-lite"/>
    </source>
</evidence>
<dbReference type="EMBL" id="JAACJL010000031">
    <property type="protein sequence ID" value="KAF4616591.1"/>
    <property type="molecule type" value="Genomic_DNA"/>
</dbReference>
<feature type="region of interest" description="Disordered" evidence="1">
    <location>
        <begin position="185"/>
        <end position="209"/>
    </location>
</feature>
<proteinExistence type="predicted"/>
<name>A0A8H4QSU9_9AGAR</name>
<dbReference type="AlphaFoldDB" id="A0A8H4QSU9"/>
<feature type="compositionally biased region" description="Basic and acidic residues" evidence="1">
    <location>
        <begin position="142"/>
        <end position="155"/>
    </location>
</feature>
<feature type="region of interest" description="Disordered" evidence="1">
    <location>
        <begin position="57"/>
        <end position="169"/>
    </location>
</feature>
<evidence type="ECO:0000313" key="3">
    <source>
        <dbReference type="Proteomes" id="UP000521872"/>
    </source>
</evidence>
<protein>
    <submittedName>
        <fullName evidence="2">Uncharacterized protein</fullName>
    </submittedName>
</protein>
<keyword evidence="3" id="KW-1185">Reference proteome</keyword>
<dbReference type="Proteomes" id="UP000521872">
    <property type="component" value="Unassembled WGS sequence"/>
</dbReference>